<evidence type="ECO:0000313" key="4">
    <source>
        <dbReference type="Proteomes" id="UP000182517"/>
    </source>
</evidence>
<dbReference type="KEGG" id="pef:A7E78_05105"/>
<dbReference type="GO" id="GO:0007165">
    <property type="term" value="P:signal transduction"/>
    <property type="evidence" value="ECO:0007669"/>
    <property type="project" value="InterPro"/>
</dbReference>
<gene>
    <name evidence="3" type="ORF">A7E78_05105</name>
</gene>
<feature type="domain" description="CD-NTase-associated protein 12/Pycsar effector protein TIR" evidence="1">
    <location>
        <begin position="213"/>
        <end position="329"/>
    </location>
</feature>
<dbReference type="Pfam" id="PF13676">
    <property type="entry name" value="TIR_2"/>
    <property type="match status" value="1"/>
</dbReference>
<dbReference type="Pfam" id="PF10137">
    <property type="entry name" value="CAP12-PCTIR_TIR"/>
    <property type="match status" value="1"/>
</dbReference>
<evidence type="ECO:0000259" key="1">
    <source>
        <dbReference type="Pfam" id="PF10137"/>
    </source>
</evidence>
<dbReference type="AlphaFoldDB" id="A0A1L3GMV6"/>
<evidence type="ECO:0000313" key="3">
    <source>
        <dbReference type="EMBL" id="APG27273.1"/>
    </source>
</evidence>
<dbReference type="SUPFAM" id="SSF52200">
    <property type="entry name" value="Toll/Interleukin receptor TIR domain"/>
    <property type="match status" value="1"/>
</dbReference>
<protein>
    <recommendedName>
        <fullName evidence="5">TIR domain-containing protein</fullName>
    </recommendedName>
</protein>
<dbReference type="InterPro" id="IPR035897">
    <property type="entry name" value="Toll_tir_struct_dom_sf"/>
</dbReference>
<dbReference type="Gene3D" id="3.40.50.10140">
    <property type="entry name" value="Toll/interleukin-1 receptor homology (TIR) domain"/>
    <property type="match status" value="1"/>
</dbReference>
<accession>A0A1L3GMV6</accession>
<feature type="domain" description="TIR" evidence="2">
    <location>
        <begin position="3"/>
        <end position="82"/>
    </location>
</feature>
<reference evidence="3 4" key="1">
    <citation type="journal article" date="2017" name="Genome Announc.">
        <title>Complete Genome Sequences of Two Acetylene-Fermenting Pelobacter acetylenicus Strains.</title>
        <authorList>
            <person name="Sutton J.M."/>
            <person name="Baesman S.M."/>
            <person name="Fierst J.L."/>
            <person name="Poret-Peterson A.T."/>
            <person name="Oremland R.S."/>
            <person name="Dunlap D.S."/>
            <person name="Akob D.M."/>
        </authorList>
    </citation>
    <scope>NUCLEOTIDE SEQUENCE [LARGE SCALE GENOMIC DNA]</scope>
    <source>
        <strain evidence="3 4">SFB93</strain>
    </source>
</reference>
<evidence type="ECO:0000259" key="2">
    <source>
        <dbReference type="Pfam" id="PF13676"/>
    </source>
</evidence>
<dbReference type="GO" id="GO:0050135">
    <property type="term" value="F:NADP+ nucleosidase activity"/>
    <property type="evidence" value="ECO:0007669"/>
    <property type="project" value="InterPro"/>
</dbReference>
<name>A0A1L3GMV6_9BACT</name>
<dbReference type="InterPro" id="IPR000157">
    <property type="entry name" value="TIR_dom"/>
</dbReference>
<dbReference type="EMBL" id="CP015519">
    <property type="protein sequence ID" value="APG27273.1"/>
    <property type="molecule type" value="Genomic_DNA"/>
</dbReference>
<dbReference type="Proteomes" id="UP000182517">
    <property type="component" value="Chromosome"/>
</dbReference>
<dbReference type="OrthoDB" id="5497289at2"/>
<dbReference type="InterPro" id="IPR019302">
    <property type="entry name" value="CAP12/PCTIR_TIR_dom"/>
</dbReference>
<proteinExistence type="predicted"/>
<organism evidence="3 4">
    <name type="scientific">Syntrophotalea acetylenivorans</name>
    <dbReference type="NCBI Taxonomy" id="1842532"/>
    <lineage>
        <taxon>Bacteria</taxon>
        <taxon>Pseudomonadati</taxon>
        <taxon>Thermodesulfobacteriota</taxon>
        <taxon>Desulfuromonadia</taxon>
        <taxon>Desulfuromonadales</taxon>
        <taxon>Syntrophotaleaceae</taxon>
        <taxon>Syntrophotalea</taxon>
    </lineage>
</organism>
<evidence type="ECO:0008006" key="5">
    <source>
        <dbReference type="Google" id="ProtNLM"/>
    </source>
</evidence>
<dbReference type="RefSeq" id="WP_072283237.1">
    <property type="nucleotide sequence ID" value="NZ_CP015519.1"/>
</dbReference>
<keyword evidence="4" id="KW-1185">Reference proteome</keyword>
<sequence length="354" mass="39590">MKVFLSWSGQRARALAEVLRDWLPEVLQAVQPWLSPEDIPLGPHWASEIAHRLENADAGIICLTQENVHPRWLRFEAEALSSSLTAPLSIYALDLIPADIGGPLSPFQCAIAKKESTYRLIDSLNTLSGKYMMTEENLKRVFEIQWPVLEDLLRSVSELKTEEKDNKKHKSFEEKLDEALDLLHSLCASNSPTSTQSGRSQTLRPKIFHSQPRVFVSSSIEGLHIAETIQADLEAIAECTIWTQEISSENFENIVNIAADFDYAIIVLTVDDILIKNETERLGPRDNIVFELGLFTGTLGRAHTFMVLCKDDPIHLPSDLVGVTVAMYSRRSADNLKTALDPVCIQIKRAMGVA</sequence>